<evidence type="ECO:0000256" key="1">
    <source>
        <dbReference type="SAM" id="MobiDB-lite"/>
    </source>
</evidence>
<protein>
    <submittedName>
        <fullName evidence="2">Uncharacterized protein</fullName>
    </submittedName>
</protein>
<name>A0ABQ5EG93_9ASTR</name>
<sequence>MNCQLLDCEREYTVISDSEDYTVTYTAVSSPYGGLSDIRSPGFEPQSPPPPVFVPEPVYPEFMPPEDEIILAEEQPLPAADSPTANLPGYIPESDPEEDPEEDDDEDHEEDPADYPADGGDDGDDEDEPYDDDEDKEVDIEADDEEEEEHRAPANSIVVALLAINQALSAEETEPFKTDESAATPPLHPTYHVIARISIPALVPTPVWSDAEVAKLLAISTPPSSLLSPWSSPRPQIPFPPLPSISSPSLPVSPPLPQISSPPLPVSSPVLVLSPSPPASPIHAPSLGTPPLHLLSTDRRADRPEVTLPPRKWLGIALGPRYKVRERSSATAARLAGGLRADYGFVATMDREIRRDLERDVGYRITDSWDEIVEAMQGTPVVTDVAEFS</sequence>
<dbReference type="Proteomes" id="UP001151760">
    <property type="component" value="Unassembled WGS sequence"/>
</dbReference>
<reference evidence="2" key="2">
    <citation type="submission" date="2022-01" db="EMBL/GenBank/DDBJ databases">
        <authorList>
            <person name="Yamashiro T."/>
            <person name="Shiraishi A."/>
            <person name="Satake H."/>
            <person name="Nakayama K."/>
        </authorList>
    </citation>
    <scope>NUCLEOTIDE SEQUENCE</scope>
</reference>
<feature type="compositionally biased region" description="Pro residues" evidence="1">
    <location>
        <begin position="46"/>
        <end position="58"/>
    </location>
</feature>
<feature type="compositionally biased region" description="Acidic residues" evidence="1">
    <location>
        <begin position="94"/>
        <end position="148"/>
    </location>
</feature>
<evidence type="ECO:0000313" key="3">
    <source>
        <dbReference type="Proteomes" id="UP001151760"/>
    </source>
</evidence>
<keyword evidence="3" id="KW-1185">Reference proteome</keyword>
<proteinExistence type="predicted"/>
<gene>
    <name evidence="2" type="ORF">Tco_0975980</name>
</gene>
<comment type="caution">
    <text evidence="2">The sequence shown here is derived from an EMBL/GenBank/DDBJ whole genome shotgun (WGS) entry which is preliminary data.</text>
</comment>
<dbReference type="EMBL" id="BQNB010016269">
    <property type="protein sequence ID" value="GJT49823.1"/>
    <property type="molecule type" value="Genomic_DNA"/>
</dbReference>
<reference evidence="2" key="1">
    <citation type="journal article" date="2022" name="Int. J. Mol. Sci.">
        <title>Draft Genome of Tanacetum Coccineum: Genomic Comparison of Closely Related Tanacetum-Family Plants.</title>
        <authorList>
            <person name="Yamashiro T."/>
            <person name="Shiraishi A."/>
            <person name="Nakayama K."/>
            <person name="Satake H."/>
        </authorList>
    </citation>
    <scope>NUCLEOTIDE SEQUENCE</scope>
</reference>
<feature type="region of interest" description="Disordered" evidence="1">
    <location>
        <begin position="36"/>
        <end position="154"/>
    </location>
</feature>
<evidence type="ECO:0000313" key="2">
    <source>
        <dbReference type="EMBL" id="GJT49823.1"/>
    </source>
</evidence>
<accession>A0ABQ5EG93</accession>
<organism evidence="2 3">
    <name type="scientific">Tanacetum coccineum</name>
    <dbReference type="NCBI Taxonomy" id="301880"/>
    <lineage>
        <taxon>Eukaryota</taxon>
        <taxon>Viridiplantae</taxon>
        <taxon>Streptophyta</taxon>
        <taxon>Embryophyta</taxon>
        <taxon>Tracheophyta</taxon>
        <taxon>Spermatophyta</taxon>
        <taxon>Magnoliopsida</taxon>
        <taxon>eudicotyledons</taxon>
        <taxon>Gunneridae</taxon>
        <taxon>Pentapetalae</taxon>
        <taxon>asterids</taxon>
        <taxon>campanulids</taxon>
        <taxon>Asterales</taxon>
        <taxon>Asteraceae</taxon>
        <taxon>Asteroideae</taxon>
        <taxon>Anthemideae</taxon>
        <taxon>Anthemidinae</taxon>
        <taxon>Tanacetum</taxon>
    </lineage>
</organism>